<reference evidence="1" key="1">
    <citation type="submission" date="2023-10" db="EMBL/GenBank/DDBJ databases">
        <authorList>
            <person name="Hackl T."/>
        </authorList>
    </citation>
    <scope>NUCLEOTIDE SEQUENCE</scope>
</reference>
<accession>A0AAI8VWD2</accession>
<name>A0AAI8VWD2_9PEZI</name>
<keyword evidence="2" id="KW-1185">Reference proteome</keyword>
<dbReference type="AlphaFoldDB" id="A0AAI8VWD2"/>
<dbReference type="EMBL" id="CAUWAG010000018">
    <property type="protein sequence ID" value="CAJ2511980.1"/>
    <property type="molecule type" value="Genomic_DNA"/>
</dbReference>
<sequence>MDSSVAFREDEPCELALAPEDSTFIEMAPTTNNSQTRARFEPASAKLFRWDTMPPTIEDLRAWLECSDTLHVFHIINSAPTLNALRAYRSSSRTKSRSQRTDFSTFVNMVGLFQLSREDLRARIGLYSILDFHAAIFAHQVVRFLEGPSCGFVSWTPVSDRWQDVENRYEIACRRWVIVLKLLWFLEANVAFPLKK</sequence>
<evidence type="ECO:0000313" key="2">
    <source>
        <dbReference type="Proteomes" id="UP001295740"/>
    </source>
</evidence>
<proteinExistence type="predicted"/>
<protein>
    <submittedName>
        <fullName evidence="1">Uu.00g076050.m01.CDS01</fullName>
    </submittedName>
</protein>
<gene>
    <name evidence="1" type="ORF">KHLLAP_LOCUS12448</name>
</gene>
<organism evidence="1 2">
    <name type="scientific">Anthostomella pinea</name>
    <dbReference type="NCBI Taxonomy" id="933095"/>
    <lineage>
        <taxon>Eukaryota</taxon>
        <taxon>Fungi</taxon>
        <taxon>Dikarya</taxon>
        <taxon>Ascomycota</taxon>
        <taxon>Pezizomycotina</taxon>
        <taxon>Sordariomycetes</taxon>
        <taxon>Xylariomycetidae</taxon>
        <taxon>Xylariales</taxon>
        <taxon>Xylariaceae</taxon>
        <taxon>Anthostomella</taxon>
    </lineage>
</organism>
<comment type="caution">
    <text evidence="1">The sequence shown here is derived from an EMBL/GenBank/DDBJ whole genome shotgun (WGS) entry which is preliminary data.</text>
</comment>
<dbReference type="Proteomes" id="UP001295740">
    <property type="component" value="Unassembled WGS sequence"/>
</dbReference>
<evidence type="ECO:0000313" key="1">
    <source>
        <dbReference type="EMBL" id="CAJ2511980.1"/>
    </source>
</evidence>